<dbReference type="Proteomes" id="UP000784294">
    <property type="component" value="Unassembled WGS sequence"/>
</dbReference>
<evidence type="ECO:0000313" key="1">
    <source>
        <dbReference type="EMBL" id="VEL16927.1"/>
    </source>
</evidence>
<gene>
    <name evidence="1" type="ORF">PXEA_LOCUS10367</name>
</gene>
<evidence type="ECO:0000313" key="2">
    <source>
        <dbReference type="Proteomes" id="UP000784294"/>
    </source>
</evidence>
<protein>
    <submittedName>
        <fullName evidence="1">Uncharacterized protein</fullName>
    </submittedName>
</protein>
<reference evidence="1" key="1">
    <citation type="submission" date="2018-11" db="EMBL/GenBank/DDBJ databases">
        <authorList>
            <consortium name="Pathogen Informatics"/>
        </authorList>
    </citation>
    <scope>NUCLEOTIDE SEQUENCE</scope>
</reference>
<organism evidence="1 2">
    <name type="scientific">Protopolystoma xenopodis</name>
    <dbReference type="NCBI Taxonomy" id="117903"/>
    <lineage>
        <taxon>Eukaryota</taxon>
        <taxon>Metazoa</taxon>
        <taxon>Spiralia</taxon>
        <taxon>Lophotrochozoa</taxon>
        <taxon>Platyhelminthes</taxon>
        <taxon>Monogenea</taxon>
        <taxon>Polyopisthocotylea</taxon>
        <taxon>Polystomatidea</taxon>
        <taxon>Polystomatidae</taxon>
        <taxon>Protopolystoma</taxon>
    </lineage>
</organism>
<keyword evidence="2" id="KW-1185">Reference proteome</keyword>
<dbReference type="EMBL" id="CAAALY010030415">
    <property type="protein sequence ID" value="VEL16927.1"/>
    <property type="molecule type" value="Genomic_DNA"/>
</dbReference>
<sequence length="75" mass="8509">MTRLTDDADYDAGEMSGNVPSSRFDPGIYHAYYGHRTGYVPLGLPANIVKLRKPVQETSIYSQTCNRLIYLYMDT</sequence>
<comment type="caution">
    <text evidence="1">The sequence shown here is derived from an EMBL/GenBank/DDBJ whole genome shotgun (WGS) entry which is preliminary data.</text>
</comment>
<accession>A0A3S5AHW2</accession>
<proteinExistence type="predicted"/>
<dbReference type="AlphaFoldDB" id="A0A3S5AHW2"/>
<name>A0A3S5AHW2_9PLAT</name>